<dbReference type="EMBL" id="BART01010324">
    <property type="protein sequence ID" value="GAG87870.1"/>
    <property type="molecule type" value="Genomic_DNA"/>
</dbReference>
<reference evidence="1" key="1">
    <citation type="journal article" date="2014" name="Front. Microbiol.">
        <title>High frequency of phylogenetically diverse reductive dehalogenase-homologous genes in deep subseafloor sedimentary metagenomes.</title>
        <authorList>
            <person name="Kawai M."/>
            <person name="Futagami T."/>
            <person name="Toyoda A."/>
            <person name="Takaki Y."/>
            <person name="Nishi S."/>
            <person name="Hori S."/>
            <person name="Arai W."/>
            <person name="Tsubouchi T."/>
            <person name="Morono Y."/>
            <person name="Uchiyama I."/>
            <person name="Ito T."/>
            <person name="Fujiyama A."/>
            <person name="Inagaki F."/>
            <person name="Takami H."/>
        </authorList>
    </citation>
    <scope>NUCLEOTIDE SEQUENCE</scope>
    <source>
        <strain evidence="1">Expedition CK06-06</strain>
    </source>
</reference>
<comment type="caution">
    <text evidence="1">The sequence shown here is derived from an EMBL/GenBank/DDBJ whole genome shotgun (WGS) entry which is preliminary data.</text>
</comment>
<sequence>MVKEAIKKPKKSFYGHNRLEANLLTYGLHPKCKRCRTRKDGDCEYVQYNARNMIDFYCADYKE</sequence>
<protein>
    <submittedName>
        <fullName evidence="1">Uncharacterized protein</fullName>
    </submittedName>
</protein>
<dbReference type="AlphaFoldDB" id="X1AYL6"/>
<evidence type="ECO:0000313" key="1">
    <source>
        <dbReference type="EMBL" id="GAG87870.1"/>
    </source>
</evidence>
<accession>X1AYL6</accession>
<proteinExistence type="predicted"/>
<name>X1AYL6_9ZZZZ</name>
<gene>
    <name evidence="1" type="ORF">S01H4_22502</name>
</gene>
<organism evidence="1">
    <name type="scientific">marine sediment metagenome</name>
    <dbReference type="NCBI Taxonomy" id="412755"/>
    <lineage>
        <taxon>unclassified sequences</taxon>
        <taxon>metagenomes</taxon>
        <taxon>ecological metagenomes</taxon>
    </lineage>
</organism>